<sequence>MKFTSIALLAFTTLGLVDADGSLNRSGGSRLARRAEVYPQLNRNGISINPLESLEKRASVCPAGDFACSDGNGCCPIGSSCVPNTLKCSVACGASDVKCADGGCCSIGTYCGGDGYCYKGTGSGNVGNPTTTSIHVVAPTTTTSLYVFPSTSVVAVSSLSPGTTSIAVDTTTLPPPAISKPTSLGSASGIATVPTNPVAALSGAIAKTVSAASVVLVAIVVLAQL</sequence>
<evidence type="ECO:0000313" key="3">
    <source>
        <dbReference type="Proteomes" id="UP000612746"/>
    </source>
</evidence>
<name>A0A8H7PSZ3_9FUNG</name>
<evidence type="ECO:0000256" key="1">
    <source>
        <dbReference type="SAM" id="SignalP"/>
    </source>
</evidence>
<feature type="signal peptide" evidence="1">
    <location>
        <begin position="1"/>
        <end position="19"/>
    </location>
</feature>
<accession>A0A8H7PSZ3</accession>
<gene>
    <name evidence="2" type="ORF">INT44_006362</name>
</gene>
<reference evidence="2" key="1">
    <citation type="submission" date="2020-12" db="EMBL/GenBank/DDBJ databases">
        <title>Metabolic potential, ecology and presence of endohyphal bacteria is reflected in genomic diversity of Mucoromycotina.</title>
        <authorList>
            <person name="Muszewska A."/>
            <person name="Okrasinska A."/>
            <person name="Steczkiewicz K."/>
            <person name="Drgas O."/>
            <person name="Orlowska M."/>
            <person name="Perlinska-Lenart U."/>
            <person name="Aleksandrzak-Piekarczyk T."/>
            <person name="Szatraj K."/>
            <person name="Zielenkiewicz U."/>
            <person name="Pilsyk S."/>
            <person name="Malc E."/>
            <person name="Mieczkowski P."/>
            <person name="Kruszewska J.S."/>
            <person name="Biernat P."/>
            <person name="Pawlowska J."/>
        </authorList>
    </citation>
    <scope>NUCLEOTIDE SEQUENCE</scope>
    <source>
        <strain evidence="2">WA0000051536</strain>
    </source>
</reference>
<dbReference type="AlphaFoldDB" id="A0A8H7PSZ3"/>
<feature type="chain" id="PRO_5034585422" evidence="1">
    <location>
        <begin position="20"/>
        <end position="225"/>
    </location>
</feature>
<keyword evidence="1" id="KW-0732">Signal</keyword>
<organism evidence="2 3">
    <name type="scientific">Umbelopsis vinacea</name>
    <dbReference type="NCBI Taxonomy" id="44442"/>
    <lineage>
        <taxon>Eukaryota</taxon>
        <taxon>Fungi</taxon>
        <taxon>Fungi incertae sedis</taxon>
        <taxon>Mucoromycota</taxon>
        <taxon>Mucoromycotina</taxon>
        <taxon>Umbelopsidomycetes</taxon>
        <taxon>Umbelopsidales</taxon>
        <taxon>Umbelopsidaceae</taxon>
        <taxon>Umbelopsis</taxon>
    </lineage>
</organism>
<dbReference type="Proteomes" id="UP000612746">
    <property type="component" value="Unassembled WGS sequence"/>
</dbReference>
<protein>
    <submittedName>
        <fullName evidence="2">Uncharacterized protein</fullName>
    </submittedName>
</protein>
<dbReference type="EMBL" id="JAEPRA010000010">
    <property type="protein sequence ID" value="KAG2179516.1"/>
    <property type="molecule type" value="Genomic_DNA"/>
</dbReference>
<dbReference type="OrthoDB" id="2414008at2759"/>
<comment type="caution">
    <text evidence="2">The sequence shown here is derived from an EMBL/GenBank/DDBJ whole genome shotgun (WGS) entry which is preliminary data.</text>
</comment>
<evidence type="ECO:0000313" key="2">
    <source>
        <dbReference type="EMBL" id="KAG2179516.1"/>
    </source>
</evidence>
<proteinExistence type="predicted"/>
<keyword evidence="3" id="KW-1185">Reference proteome</keyword>